<evidence type="ECO:0000313" key="1">
    <source>
        <dbReference type="EMBL" id="HGL18083.1"/>
    </source>
</evidence>
<organism evidence="1">
    <name type="scientific">candidate division WOR-3 bacterium</name>
    <dbReference type="NCBI Taxonomy" id="2052148"/>
    <lineage>
        <taxon>Bacteria</taxon>
        <taxon>Bacteria division WOR-3</taxon>
    </lineage>
</organism>
<dbReference type="EMBL" id="DTDJ01000046">
    <property type="protein sequence ID" value="HGL18083.1"/>
    <property type="molecule type" value="Genomic_DNA"/>
</dbReference>
<protein>
    <submittedName>
        <fullName evidence="1">Uncharacterized protein</fullName>
    </submittedName>
</protein>
<accession>A0A7V3ZYN2</accession>
<comment type="caution">
    <text evidence="1">The sequence shown here is derived from an EMBL/GenBank/DDBJ whole genome shotgun (WGS) entry which is preliminary data.</text>
</comment>
<dbReference type="AlphaFoldDB" id="A0A7V3ZYN2"/>
<proteinExistence type="predicted"/>
<name>A0A7V3ZYN2_UNCW3</name>
<reference evidence="1" key="1">
    <citation type="journal article" date="2020" name="mSystems">
        <title>Genome- and Community-Level Interaction Insights into Carbon Utilization and Element Cycling Functions of Hydrothermarchaeota in Hydrothermal Sediment.</title>
        <authorList>
            <person name="Zhou Z."/>
            <person name="Liu Y."/>
            <person name="Xu W."/>
            <person name="Pan J."/>
            <person name="Luo Z.H."/>
            <person name="Li M."/>
        </authorList>
    </citation>
    <scope>NUCLEOTIDE SEQUENCE [LARGE SCALE GENOMIC DNA]</scope>
    <source>
        <strain evidence="1">SpSt-69</strain>
    </source>
</reference>
<gene>
    <name evidence="1" type="ORF">ENU66_07135</name>
</gene>
<sequence>MLLFLIVLTSQFSPSSEISDFYSGRYFATSFLLKGPQEFIQNPSYLFLMNNSHFFSNFSSFSTKSKLFILGGNVKSEPLTEGGIVKIGGEKYPLSNIFGTSGYFRKDTLQYEDADLNGSYDRARVVKFEVNGDSTVFNLTAIVGFQFVHENWFVSASFLKSQFKTEYQKPGDTLKNFGYFNYSMIEATYPDNRFIMQKIGSGDYVRKDVENKNFVRFGAGIIMDDSSFVSLLLGYKTSEQRTAIGGYFSWTVDTDTTREETHVLYDQGRVDEEVSFLGKGYSLNFDYFFPKGPKSFREVGIFVLKEGKTVDNISKVDMSYLGNYNTVIDTFTSKYDSLSYNEENFMSSKGKTENYFKAYYTEVFELNSSTRIAFGINGYYRYTYFNPSYDSVDSVYVRYWDGDTLSNDPDDYERFVIERKVGQKITEDKEYAIQFPVAVEVNPFNLKELTLWFGSLFNFTHKLVAEELKIIPQGERIDSIIRGDSSVSVVKTPISQLKQRASYSSESTKVFLTYGLSIELNKNIAVEAYFRNRLSKFDFANFGITIRF</sequence>